<accession>G0V607</accession>
<dbReference type="PROSITE" id="PS50405">
    <property type="entry name" value="GST_CTER"/>
    <property type="match status" value="1"/>
</dbReference>
<evidence type="ECO:0000259" key="2">
    <source>
        <dbReference type="PROSITE" id="PS50405"/>
    </source>
</evidence>
<dbReference type="SUPFAM" id="SSF47616">
    <property type="entry name" value="GST C-terminal domain-like"/>
    <property type="match status" value="1"/>
</dbReference>
<dbReference type="HOGENOM" id="CLU_011226_3_2_1"/>
<dbReference type="Pfam" id="PF02798">
    <property type="entry name" value="GST_N"/>
    <property type="match status" value="1"/>
</dbReference>
<dbReference type="GO" id="GO:0005737">
    <property type="term" value="C:cytoplasm"/>
    <property type="evidence" value="ECO:0007669"/>
    <property type="project" value="TreeGrafter"/>
</dbReference>
<protein>
    <recommendedName>
        <fullName evidence="2">GST C-terminal domain-containing protein</fullName>
    </recommendedName>
</protein>
<dbReference type="PANTHER" id="PTHR43986">
    <property type="entry name" value="ELONGATION FACTOR 1-GAMMA"/>
    <property type="match status" value="1"/>
</dbReference>
<dbReference type="InterPro" id="IPR050802">
    <property type="entry name" value="EF-GSTs"/>
</dbReference>
<dbReference type="GO" id="GO:0006414">
    <property type="term" value="P:translational elongation"/>
    <property type="evidence" value="ECO:0007669"/>
    <property type="project" value="TreeGrafter"/>
</dbReference>
<gene>
    <name evidence="3" type="primary">NCAS0A03390</name>
    <name evidence="3" type="ordered locus">NCAS_0A03390</name>
</gene>
<dbReference type="OMA" id="MAIALYI"/>
<dbReference type="CDD" id="cd03181">
    <property type="entry name" value="GST_C_EF1Bgamma_like"/>
    <property type="match status" value="1"/>
</dbReference>
<reference key="2">
    <citation type="submission" date="2011-08" db="EMBL/GenBank/DDBJ databases">
        <title>Genome sequence of Naumovozyma castellii.</title>
        <authorList>
            <person name="Gordon J.L."/>
            <person name="Armisen D."/>
            <person name="Proux-Wera E."/>
            <person name="OhEigeartaigh S.S."/>
            <person name="Byrne K.P."/>
            <person name="Wolfe K.H."/>
        </authorList>
    </citation>
    <scope>NUCLEOTIDE SEQUENCE</scope>
    <source>
        <strain>Type strain:CBS 4309</strain>
    </source>
</reference>
<dbReference type="OrthoDB" id="249703at2759"/>
<dbReference type="eggNOG" id="KOG0867">
    <property type="taxonomic scope" value="Eukaryota"/>
</dbReference>
<dbReference type="InterPro" id="IPR010987">
    <property type="entry name" value="Glutathione-S-Trfase_C-like"/>
</dbReference>
<comment type="similarity">
    <text evidence="1">Belongs to the GST superfamily.</text>
</comment>
<sequence>MAQGTLYWSDRYVRPIIPRALIEHFQLNFKVVDIFENEGKFSNEFPLLRSPSLITPDGTQITEAMAVNYYLIKQLHDPQLEKQLLGSFDDVETYAQMLRWQSLANTDFHDQMANYVKPYVGMVPFDDIAVQKAWKNLETMFDVYENILKKQHYLINDTHITLADLMTFAPLTFGMRNVLGDEWRAHHPNITRWFIDILQSPIVKNSFKDFQFAAKEPARP</sequence>
<dbReference type="GO" id="GO:0005634">
    <property type="term" value="C:nucleus"/>
    <property type="evidence" value="ECO:0007669"/>
    <property type="project" value="TreeGrafter"/>
</dbReference>
<proteinExistence type="inferred from homology"/>
<dbReference type="Gene3D" id="1.20.1050.10">
    <property type="match status" value="1"/>
</dbReference>
<dbReference type="RefSeq" id="XP_003673286.1">
    <property type="nucleotide sequence ID" value="XM_003673238.1"/>
</dbReference>
<feature type="domain" description="GST C-terminal" evidence="2">
    <location>
        <begin position="90"/>
        <end position="220"/>
    </location>
</feature>
<evidence type="ECO:0000256" key="1">
    <source>
        <dbReference type="RuleBase" id="RU003494"/>
    </source>
</evidence>
<dbReference type="Proteomes" id="UP000001640">
    <property type="component" value="Chromosome 1"/>
</dbReference>
<dbReference type="SUPFAM" id="SSF52833">
    <property type="entry name" value="Thioredoxin-like"/>
    <property type="match status" value="1"/>
</dbReference>
<dbReference type="InParanoid" id="G0V607"/>
<dbReference type="FunFam" id="1.20.1050.10:FF:000006">
    <property type="entry name" value="Elongation factor 1 gamma"/>
    <property type="match status" value="1"/>
</dbReference>
<dbReference type="InterPro" id="IPR036249">
    <property type="entry name" value="Thioredoxin-like_sf"/>
</dbReference>
<dbReference type="PANTHER" id="PTHR43986:SF1">
    <property type="entry name" value="ELONGATION FACTOR 1-GAMMA"/>
    <property type="match status" value="1"/>
</dbReference>
<dbReference type="AlphaFoldDB" id="G0V607"/>
<dbReference type="STRING" id="1064592.G0V607"/>
<dbReference type="InterPro" id="IPR004045">
    <property type="entry name" value="Glutathione_S-Trfase_N"/>
</dbReference>
<evidence type="ECO:0000313" key="3">
    <source>
        <dbReference type="EMBL" id="CCC66897.1"/>
    </source>
</evidence>
<dbReference type="InterPro" id="IPR004046">
    <property type="entry name" value="GST_C"/>
</dbReference>
<reference evidence="3 4" key="1">
    <citation type="journal article" date="2011" name="Proc. Natl. Acad. Sci. U.S.A.">
        <title>Evolutionary erosion of yeast sex chromosomes by mating-type switching accidents.</title>
        <authorList>
            <person name="Gordon J.L."/>
            <person name="Armisen D."/>
            <person name="Proux-Wera E."/>
            <person name="Oheigeartaigh S.S."/>
            <person name="Byrne K.P."/>
            <person name="Wolfe K.H."/>
        </authorList>
    </citation>
    <scope>NUCLEOTIDE SEQUENCE [LARGE SCALE GENOMIC DNA]</scope>
    <source>
        <strain evidence="4">ATCC 76901 / BCRC 22586 / CBS 4309 / NBRC 1992 / NRRL Y-12630</strain>
    </source>
</reference>
<dbReference type="EMBL" id="HE576752">
    <property type="protein sequence ID" value="CCC66897.1"/>
    <property type="molecule type" value="Genomic_DNA"/>
</dbReference>
<name>G0V607_NAUCA</name>
<dbReference type="GeneID" id="96900384"/>
<organism evidence="3 4">
    <name type="scientific">Naumovozyma castellii</name>
    <name type="common">Yeast</name>
    <name type="synonym">Saccharomyces castellii</name>
    <dbReference type="NCBI Taxonomy" id="27288"/>
    <lineage>
        <taxon>Eukaryota</taxon>
        <taxon>Fungi</taxon>
        <taxon>Dikarya</taxon>
        <taxon>Ascomycota</taxon>
        <taxon>Saccharomycotina</taxon>
        <taxon>Saccharomycetes</taxon>
        <taxon>Saccharomycetales</taxon>
        <taxon>Saccharomycetaceae</taxon>
        <taxon>Naumovozyma</taxon>
    </lineage>
</organism>
<keyword evidence="4" id="KW-1185">Reference proteome</keyword>
<dbReference type="Pfam" id="PF00043">
    <property type="entry name" value="GST_C"/>
    <property type="match status" value="1"/>
</dbReference>
<evidence type="ECO:0000313" key="4">
    <source>
        <dbReference type="Proteomes" id="UP000001640"/>
    </source>
</evidence>
<dbReference type="InterPro" id="IPR036282">
    <property type="entry name" value="Glutathione-S-Trfase_C_sf"/>
</dbReference>
<dbReference type="Gene3D" id="3.40.30.10">
    <property type="entry name" value="Glutaredoxin"/>
    <property type="match status" value="1"/>
</dbReference>
<dbReference type="KEGG" id="ncs:NCAS_0A03390"/>